<sequence>MANITSIPAELLVDICERLRNTGQRSLLSLLLTCRALRNVAHEVLYQHICLDTDLSTHSPLTKFIQQSRSMHLVQSFRLNKFFQVMEQPISDFESLYRLLPTMTQLKTFSCFFDPSAFGHCNCPGKVLEKLLETLPPTVVNLELDMDGYEGLHQPIYQGLGWLMPQLQILRLHVDSLWTNMFEFSQQNACTLETSTADQMSISKKRITSNLRIFVIIFRLSRNRVLNDSMVRRHICPVTYRGNTPGASLWERMPQGADSLTPSFFSSRILNLREKGAFPHLQRFLRVYPGKGGPHISMGMHFHYNVCDICTNRVVAVPVVDVPLQPSSFDDDIETLHLLRDHEGKDLLGASITKLIQFFEGSLCWTELCNGSRLPPPINESNNTTHEFERSALLDRPTAEATYGSRDMDCSLWKREKEVGQTILRARMSEGGEDEGPLLEILPPGWEFVESGLGHLFADWGVRQSG</sequence>
<accession>A0A6A6DYM2</accession>
<dbReference type="EMBL" id="ML994644">
    <property type="protein sequence ID" value="KAF2183070.1"/>
    <property type="molecule type" value="Genomic_DNA"/>
</dbReference>
<organism evidence="2 3">
    <name type="scientific">Zopfia rhizophila CBS 207.26</name>
    <dbReference type="NCBI Taxonomy" id="1314779"/>
    <lineage>
        <taxon>Eukaryota</taxon>
        <taxon>Fungi</taxon>
        <taxon>Dikarya</taxon>
        <taxon>Ascomycota</taxon>
        <taxon>Pezizomycotina</taxon>
        <taxon>Dothideomycetes</taxon>
        <taxon>Dothideomycetes incertae sedis</taxon>
        <taxon>Zopfiaceae</taxon>
        <taxon>Zopfia</taxon>
    </lineage>
</organism>
<dbReference type="Proteomes" id="UP000800200">
    <property type="component" value="Unassembled WGS sequence"/>
</dbReference>
<dbReference type="Pfam" id="PF12937">
    <property type="entry name" value="F-box-like"/>
    <property type="match status" value="1"/>
</dbReference>
<dbReference type="InterPro" id="IPR001810">
    <property type="entry name" value="F-box_dom"/>
</dbReference>
<keyword evidence="3" id="KW-1185">Reference proteome</keyword>
<gene>
    <name evidence="2" type="ORF">K469DRAFT_711030</name>
</gene>
<protein>
    <recommendedName>
        <fullName evidence="1">F-box domain-containing protein</fullName>
    </recommendedName>
</protein>
<reference evidence="2" key="1">
    <citation type="journal article" date="2020" name="Stud. Mycol.">
        <title>101 Dothideomycetes genomes: a test case for predicting lifestyles and emergence of pathogens.</title>
        <authorList>
            <person name="Haridas S."/>
            <person name="Albert R."/>
            <person name="Binder M."/>
            <person name="Bloem J."/>
            <person name="Labutti K."/>
            <person name="Salamov A."/>
            <person name="Andreopoulos B."/>
            <person name="Baker S."/>
            <person name="Barry K."/>
            <person name="Bills G."/>
            <person name="Bluhm B."/>
            <person name="Cannon C."/>
            <person name="Castanera R."/>
            <person name="Culley D."/>
            <person name="Daum C."/>
            <person name="Ezra D."/>
            <person name="Gonzalez J."/>
            <person name="Henrissat B."/>
            <person name="Kuo A."/>
            <person name="Liang C."/>
            <person name="Lipzen A."/>
            <person name="Lutzoni F."/>
            <person name="Magnuson J."/>
            <person name="Mondo S."/>
            <person name="Nolan M."/>
            <person name="Ohm R."/>
            <person name="Pangilinan J."/>
            <person name="Park H.-J."/>
            <person name="Ramirez L."/>
            <person name="Alfaro M."/>
            <person name="Sun H."/>
            <person name="Tritt A."/>
            <person name="Yoshinaga Y."/>
            <person name="Zwiers L.-H."/>
            <person name="Turgeon B."/>
            <person name="Goodwin S."/>
            <person name="Spatafora J."/>
            <person name="Crous P."/>
            <person name="Grigoriev I."/>
        </authorList>
    </citation>
    <scope>NUCLEOTIDE SEQUENCE</scope>
    <source>
        <strain evidence="2">CBS 207.26</strain>
    </source>
</reference>
<proteinExistence type="predicted"/>
<dbReference type="AlphaFoldDB" id="A0A6A6DYM2"/>
<name>A0A6A6DYM2_9PEZI</name>
<evidence type="ECO:0000259" key="1">
    <source>
        <dbReference type="Pfam" id="PF12937"/>
    </source>
</evidence>
<feature type="domain" description="F-box" evidence="1">
    <location>
        <begin position="5"/>
        <end position="51"/>
    </location>
</feature>
<evidence type="ECO:0000313" key="2">
    <source>
        <dbReference type="EMBL" id="KAF2183070.1"/>
    </source>
</evidence>
<evidence type="ECO:0000313" key="3">
    <source>
        <dbReference type="Proteomes" id="UP000800200"/>
    </source>
</evidence>
<dbReference type="OrthoDB" id="4192220at2759"/>